<reference evidence="9 10" key="1">
    <citation type="submission" date="2019-11" db="EMBL/GenBank/DDBJ databases">
        <title>Gracilibacillus salitolerans sp. nov., a moderate halophile isolated from a saline soil in northwest China.</title>
        <authorList>
            <person name="Gan L."/>
        </authorList>
    </citation>
    <scope>NUCLEOTIDE SEQUENCE [LARGE SCALE GENOMIC DNA]</scope>
    <source>
        <strain evidence="9 10">SCU50</strain>
    </source>
</reference>
<comment type="subcellular location">
    <subcellularLocation>
        <location evidence="1">Cell membrane</location>
        <topology evidence="1">Multi-pass membrane protein</topology>
    </subcellularLocation>
</comment>
<evidence type="ECO:0000256" key="5">
    <source>
        <dbReference type="ARBA" id="ARBA00022692"/>
    </source>
</evidence>
<evidence type="ECO:0000256" key="1">
    <source>
        <dbReference type="ARBA" id="ARBA00004651"/>
    </source>
</evidence>
<evidence type="ECO:0000313" key="10">
    <source>
        <dbReference type="Proteomes" id="UP000339690"/>
    </source>
</evidence>
<dbReference type="Proteomes" id="UP000339690">
    <property type="component" value="Chromosome"/>
</dbReference>
<dbReference type="RefSeq" id="WP_153789982.1">
    <property type="nucleotide sequence ID" value="NZ_CP045915.1"/>
</dbReference>
<name>A0A5Q2TF87_9BACI</name>
<proteinExistence type="inferred from homology"/>
<evidence type="ECO:0008006" key="11">
    <source>
        <dbReference type="Google" id="ProtNLM"/>
    </source>
</evidence>
<dbReference type="KEGG" id="grc:GI584_01455"/>
<keyword evidence="10" id="KW-1185">Reference proteome</keyword>
<feature type="transmembrane region" description="Helical" evidence="8">
    <location>
        <begin position="62"/>
        <end position="81"/>
    </location>
</feature>
<dbReference type="Pfam" id="PF01899">
    <property type="entry name" value="MNHE"/>
    <property type="match status" value="1"/>
</dbReference>
<sequence>MKKKLLTFIITLALWFVFAGRVNIEVFLLGTIICSIISFMLAEDLFKLIQLKDGTKDFPKKIYYIFMVIIAFIYDLFLSAFKVSKHAFEIKPSYSPRIVSIKTSLIGSNSIAILANFITFTQGSLAMDFDHINKQYLIHWIDVHSDDEEERKKTRIRKHHTLVAKIVN</sequence>
<keyword evidence="3" id="KW-0813">Transport</keyword>
<evidence type="ECO:0000256" key="7">
    <source>
        <dbReference type="ARBA" id="ARBA00023136"/>
    </source>
</evidence>
<dbReference type="PANTHER" id="PTHR34584">
    <property type="entry name" value="NA(+)/H(+) ANTIPORTER SUBUNIT E1"/>
    <property type="match status" value="1"/>
</dbReference>
<dbReference type="GO" id="GO:0008324">
    <property type="term" value="F:monoatomic cation transmembrane transporter activity"/>
    <property type="evidence" value="ECO:0007669"/>
    <property type="project" value="InterPro"/>
</dbReference>
<dbReference type="InterPro" id="IPR002758">
    <property type="entry name" value="Cation_antiport_E"/>
</dbReference>
<accession>A0A5Q2TF87</accession>
<evidence type="ECO:0000256" key="3">
    <source>
        <dbReference type="ARBA" id="ARBA00022449"/>
    </source>
</evidence>
<dbReference type="GO" id="GO:0005886">
    <property type="term" value="C:plasma membrane"/>
    <property type="evidence" value="ECO:0007669"/>
    <property type="project" value="UniProtKB-SubCell"/>
</dbReference>
<protein>
    <recommendedName>
        <fullName evidence="11">Multicomponent Na+:H+ antiporter subunit E</fullName>
    </recommendedName>
</protein>
<evidence type="ECO:0000313" key="9">
    <source>
        <dbReference type="EMBL" id="QGH32802.1"/>
    </source>
</evidence>
<dbReference type="GO" id="GO:0015297">
    <property type="term" value="F:antiporter activity"/>
    <property type="evidence" value="ECO:0007669"/>
    <property type="project" value="UniProtKB-KW"/>
</dbReference>
<evidence type="ECO:0000256" key="2">
    <source>
        <dbReference type="ARBA" id="ARBA00006228"/>
    </source>
</evidence>
<feature type="transmembrane region" description="Helical" evidence="8">
    <location>
        <begin position="29"/>
        <end position="50"/>
    </location>
</feature>
<keyword evidence="4" id="KW-1003">Cell membrane</keyword>
<dbReference type="PANTHER" id="PTHR34584:SF1">
    <property type="entry name" value="NA(+)_H(+) ANTIPORTER SUBUNIT E1"/>
    <property type="match status" value="1"/>
</dbReference>
<comment type="similarity">
    <text evidence="2">Belongs to the CPA3 antiporters (TC 2.A.63) subunit E family.</text>
</comment>
<evidence type="ECO:0000256" key="6">
    <source>
        <dbReference type="ARBA" id="ARBA00022989"/>
    </source>
</evidence>
<evidence type="ECO:0000256" key="8">
    <source>
        <dbReference type="SAM" id="Phobius"/>
    </source>
</evidence>
<gene>
    <name evidence="9" type="ORF">GI584_01455</name>
</gene>
<organism evidence="9 10">
    <name type="scientific">Gracilibacillus salitolerans</name>
    <dbReference type="NCBI Taxonomy" id="2663022"/>
    <lineage>
        <taxon>Bacteria</taxon>
        <taxon>Bacillati</taxon>
        <taxon>Bacillota</taxon>
        <taxon>Bacilli</taxon>
        <taxon>Bacillales</taxon>
        <taxon>Bacillaceae</taxon>
        <taxon>Gracilibacillus</taxon>
    </lineage>
</organism>
<keyword evidence="5 8" id="KW-0812">Transmembrane</keyword>
<dbReference type="EMBL" id="CP045915">
    <property type="protein sequence ID" value="QGH32802.1"/>
    <property type="molecule type" value="Genomic_DNA"/>
</dbReference>
<dbReference type="AlphaFoldDB" id="A0A5Q2TF87"/>
<keyword evidence="6 8" id="KW-1133">Transmembrane helix</keyword>
<keyword evidence="3" id="KW-0050">Antiport</keyword>
<evidence type="ECO:0000256" key="4">
    <source>
        <dbReference type="ARBA" id="ARBA00022475"/>
    </source>
</evidence>
<keyword evidence="7 8" id="KW-0472">Membrane</keyword>